<dbReference type="InterPro" id="IPR041195">
    <property type="entry name" value="Rnh202_N"/>
</dbReference>
<dbReference type="PANTHER" id="PTHR13383">
    <property type="entry name" value="RIBONUCLEASE H2 SUBUNIT B"/>
    <property type="match status" value="1"/>
</dbReference>
<dbReference type="Gene3D" id="1.10.20.120">
    <property type="match status" value="1"/>
</dbReference>
<evidence type="ECO:0000256" key="6">
    <source>
        <dbReference type="SAM" id="MobiDB-lite"/>
    </source>
</evidence>
<evidence type="ECO:0000313" key="9">
    <source>
        <dbReference type="EMBL" id="PPQ99458.1"/>
    </source>
</evidence>
<dbReference type="GO" id="GO:0006401">
    <property type="term" value="P:RNA catabolic process"/>
    <property type="evidence" value="ECO:0007669"/>
    <property type="project" value="TreeGrafter"/>
</dbReference>
<gene>
    <name evidence="9" type="ORF">CVT24_005265</name>
</gene>
<evidence type="ECO:0000256" key="3">
    <source>
        <dbReference type="ARBA" id="ARBA00023242"/>
    </source>
</evidence>
<dbReference type="EMBL" id="NHTK01001357">
    <property type="protein sequence ID" value="PPQ99458.1"/>
    <property type="molecule type" value="Genomic_DNA"/>
</dbReference>
<name>A0A409Y921_9AGAR</name>
<protein>
    <recommendedName>
        <fullName evidence="2">Ribonuclease H2 subunit B</fullName>
    </recommendedName>
    <alternativeName>
        <fullName evidence="5">Ribonuclease HI subunit B</fullName>
    </alternativeName>
</protein>
<evidence type="ECO:0000256" key="4">
    <source>
        <dbReference type="ARBA" id="ARBA00024778"/>
    </source>
</evidence>
<dbReference type="InterPro" id="IPR040456">
    <property type="entry name" value="RNase_H2_suB"/>
</dbReference>
<dbReference type="OrthoDB" id="29098at2759"/>
<dbReference type="CDD" id="cd09270">
    <property type="entry name" value="RNase_H2-B"/>
    <property type="match status" value="1"/>
</dbReference>
<evidence type="ECO:0000259" key="8">
    <source>
        <dbReference type="Pfam" id="PF17745"/>
    </source>
</evidence>
<feature type="domain" description="Rnh202 triple barrel" evidence="8">
    <location>
        <begin position="30"/>
        <end position="94"/>
    </location>
</feature>
<feature type="domain" description="Ribonuclease H2 subunit B wHTH" evidence="7">
    <location>
        <begin position="97"/>
        <end position="237"/>
    </location>
</feature>
<dbReference type="Pfam" id="PF17745">
    <property type="entry name" value="Ydr279_N"/>
    <property type="match status" value="1"/>
</dbReference>
<dbReference type="GO" id="GO:0005654">
    <property type="term" value="C:nucleoplasm"/>
    <property type="evidence" value="ECO:0007669"/>
    <property type="project" value="TreeGrafter"/>
</dbReference>
<evidence type="ECO:0000259" key="7">
    <source>
        <dbReference type="Pfam" id="PF09468"/>
    </source>
</evidence>
<accession>A0A409Y921</accession>
<dbReference type="InParanoid" id="A0A409Y921"/>
<organism evidence="9 10">
    <name type="scientific">Panaeolus cyanescens</name>
    <dbReference type="NCBI Taxonomy" id="181874"/>
    <lineage>
        <taxon>Eukaryota</taxon>
        <taxon>Fungi</taxon>
        <taxon>Dikarya</taxon>
        <taxon>Basidiomycota</taxon>
        <taxon>Agaricomycotina</taxon>
        <taxon>Agaricomycetes</taxon>
        <taxon>Agaricomycetidae</taxon>
        <taxon>Agaricales</taxon>
        <taxon>Agaricineae</taxon>
        <taxon>Galeropsidaceae</taxon>
        <taxon>Panaeolus</taxon>
    </lineage>
</organism>
<reference evidence="9 10" key="1">
    <citation type="journal article" date="2018" name="Evol. Lett.">
        <title>Horizontal gene cluster transfer increased hallucinogenic mushroom diversity.</title>
        <authorList>
            <person name="Reynolds H.T."/>
            <person name="Vijayakumar V."/>
            <person name="Gluck-Thaler E."/>
            <person name="Korotkin H.B."/>
            <person name="Matheny P.B."/>
            <person name="Slot J.C."/>
        </authorList>
    </citation>
    <scope>NUCLEOTIDE SEQUENCE [LARGE SCALE GENOMIC DNA]</scope>
    <source>
        <strain evidence="9 10">2629</strain>
    </source>
</reference>
<dbReference type="STRING" id="181874.A0A409Y921"/>
<comment type="subcellular location">
    <subcellularLocation>
        <location evidence="1">Nucleus</location>
    </subcellularLocation>
</comment>
<comment type="caution">
    <text evidence="9">The sequence shown here is derived from an EMBL/GenBank/DDBJ whole genome shotgun (WGS) entry which is preliminary data.</text>
</comment>
<dbReference type="GO" id="GO:0032299">
    <property type="term" value="C:ribonuclease H2 complex"/>
    <property type="evidence" value="ECO:0007669"/>
    <property type="project" value="InterPro"/>
</dbReference>
<dbReference type="Proteomes" id="UP000284842">
    <property type="component" value="Unassembled WGS sequence"/>
</dbReference>
<dbReference type="FunCoup" id="A0A409Y921">
    <property type="interactions" value="52"/>
</dbReference>
<comment type="function">
    <text evidence="4">Non catalytic subunit of RNase H2, an endonuclease that specifically degrades the RNA of RNA:DNA hybrids. Participates in DNA replication, possibly by mediating the removal of lagging-strand Okazaki fragment RNA primers during DNA replication. Mediates the excision of single ribonucleotides from DNA:RNA duplexes.</text>
</comment>
<dbReference type="InterPro" id="IPR019024">
    <property type="entry name" value="RNase_H2_suB_wHTH"/>
</dbReference>
<dbReference type="PANTHER" id="PTHR13383:SF11">
    <property type="entry name" value="RIBONUCLEASE H2 SUBUNIT B"/>
    <property type="match status" value="1"/>
</dbReference>
<dbReference type="AlphaFoldDB" id="A0A409Y921"/>
<dbReference type="Gene3D" id="2.20.25.530">
    <property type="match status" value="1"/>
</dbReference>
<feature type="region of interest" description="Disordered" evidence="6">
    <location>
        <begin position="269"/>
        <end position="296"/>
    </location>
</feature>
<sequence>MPPILSVLPTDVVQIVASTLANNMNDVPAAKSARLNILRLLHPRTGLPSLFLPTDSTTNPVLEIQSISPPDERSWIIDQEVIADGKLLVMTPIDPTFLLLPIIKASQSNETMTQFRTADDIFEVAAAQIAAQCSDDTIMPTKQDILEFSSLNCVKSSMASICDAKDITVYRFSKEKLQEFLKSRITRITASQAFKESKTVTRILARDGLMDDGKEELLNLGRIRAGCDLLSQYLSPEDKALMLQAYDFSELDQHIQWLHEIAVKNAATTAPAKKGKADAKGGDKKRKATKASHGVETLKKANVNGMAKISSFFNKTS</sequence>
<proteinExistence type="predicted"/>
<dbReference type="Pfam" id="PF09468">
    <property type="entry name" value="RNase_H2-Ydr279"/>
    <property type="match status" value="1"/>
</dbReference>
<keyword evidence="3" id="KW-0539">Nucleus</keyword>
<evidence type="ECO:0000256" key="5">
    <source>
        <dbReference type="ARBA" id="ARBA00033464"/>
    </source>
</evidence>
<evidence type="ECO:0000256" key="2">
    <source>
        <dbReference type="ARBA" id="ARBA00019062"/>
    </source>
</evidence>
<keyword evidence="10" id="KW-1185">Reference proteome</keyword>
<evidence type="ECO:0000256" key="1">
    <source>
        <dbReference type="ARBA" id="ARBA00004123"/>
    </source>
</evidence>
<evidence type="ECO:0000313" key="10">
    <source>
        <dbReference type="Proteomes" id="UP000284842"/>
    </source>
</evidence>